<protein>
    <submittedName>
        <fullName evidence="2">Uncharacterized protein</fullName>
    </submittedName>
</protein>
<proteinExistence type="predicted"/>
<feature type="compositionally biased region" description="Low complexity" evidence="1">
    <location>
        <begin position="17"/>
        <end position="33"/>
    </location>
</feature>
<gene>
    <name evidence="2" type="ORF">BV898_02527</name>
</gene>
<organism evidence="2 3">
    <name type="scientific">Hypsibius exemplaris</name>
    <name type="common">Freshwater tardigrade</name>
    <dbReference type="NCBI Taxonomy" id="2072580"/>
    <lineage>
        <taxon>Eukaryota</taxon>
        <taxon>Metazoa</taxon>
        <taxon>Ecdysozoa</taxon>
        <taxon>Tardigrada</taxon>
        <taxon>Eutardigrada</taxon>
        <taxon>Parachela</taxon>
        <taxon>Hypsibioidea</taxon>
        <taxon>Hypsibiidae</taxon>
        <taxon>Hypsibius</taxon>
    </lineage>
</organism>
<name>A0A1W0X8T9_HYPEX</name>
<dbReference type="OrthoDB" id="10071077at2759"/>
<feature type="compositionally biased region" description="Acidic residues" evidence="1">
    <location>
        <begin position="53"/>
        <end position="66"/>
    </location>
</feature>
<dbReference type="Proteomes" id="UP000192578">
    <property type="component" value="Unassembled WGS sequence"/>
</dbReference>
<evidence type="ECO:0000313" key="3">
    <source>
        <dbReference type="Proteomes" id="UP000192578"/>
    </source>
</evidence>
<sequence>MAEFASRPWRSRGWRLETSSSSSSSAELRLSRTAKSDADSEDNTDAKGRQQFEELDVDENEFDDSLPIEHPDADEHVEPAIAARFRVCRMVKATFHKDLAFSGRTLEVDECLVTCERMDGGKKFSHIFKLIDWPCGAKLEGRCQDGGSCTAFVY</sequence>
<dbReference type="AlphaFoldDB" id="A0A1W0X8T9"/>
<accession>A0A1W0X8T9</accession>
<comment type="caution">
    <text evidence="2">The sequence shown here is derived from an EMBL/GenBank/DDBJ whole genome shotgun (WGS) entry which is preliminary data.</text>
</comment>
<keyword evidence="3" id="KW-1185">Reference proteome</keyword>
<evidence type="ECO:0000256" key="1">
    <source>
        <dbReference type="SAM" id="MobiDB-lite"/>
    </source>
</evidence>
<evidence type="ECO:0000313" key="2">
    <source>
        <dbReference type="EMBL" id="OQV23804.1"/>
    </source>
</evidence>
<dbReference type="EMBL" id="MTYJ01000010">
    <property type="protein sequence ID" value="OQV23804.1"/>
    <property type="molecule type" value="Genomic_DNA"/>
</dbReference>
<feature type="compositionally biased region" description="Basic and acidic residues" evidence="1">
    <location>
        <begin position="34"/>
        <end position="52"/>
    </location>
</feature>
<reference evidence="3" key="1">
    <citation type="submission" date="2017-01" db="EMBL/GenBank/DDBJ databases">
        <title>Comparative genomics of anhydrobiosis in the tardigrade Hypsibius dujardini.</title>
        <authorList>
            <person name="Yoshida Y."/>
            <person name="Koutsovoulos G."/>
            <person name="Laetsch D."/>
            <person name="Stevens L."/>
            <person name="Kumar S."/>
            <person name="Horikawa D."/>
            <person name="Ishino K."/>
            <person name="Komine S."/>
            <person name="Tomita M."/>
            <person name="Blaxter M."/>
            <person name="Arakawa K."/>
        </authorList>
    </citation>
    <scope>NUCLEOTIDE SEQUENCE [LARGE SCALE GENOMIC DNA]</scope>
    <source>
        <strain evidence="3">Z151</strain>
    </source>
</reference>
<feature type="region of interest" description="Disordered" evidence="1">
    <location>
        <begin position="1"/>
        <end position="73"/>
    </location>
</feature>